<accession>A0A9Q0J0Q8</accession>
<feature type="compositionally biased region" description="Low complexity" evidence="1">
    <location>
        <begin position="21"/>
        <end position="36"/>
    </location>
</feature>
<comment type="caution">
    <text evidence="2">The sequence shown here is derived from an EMBL/GenBank/DDBJ whole genome shotgun (WGS) entry which is preliminary data.</text>
</comment>
<feature type="compositionally biased region" description="Polar residues" evidence="1">
    <location>
        <begin position="98"/>
        <end position="115"/>
    </location>
</feature>
<dbReference type="PANTHER" id="PTHR33132:SF135">
    <property type="entry name" value="OS02G0799700 PROTEIN"/>
    <property type="match status" value="1"/>
</dbReference>
<evidence type="ECO:0000313" key="2">
    <source>
        <dbReference type="EMBL" id="KAJ4824024.1"/>
    </source>
</evidence>
<dbReference type="PANTHER" id="PTHR33132">
    <property type="entry name" value="OSJNBB0118P14.9 PROTEIN"/>
    <property type="match status" value="1"/>
</dbReference>
<feature type="region of interest" description="Disordered" evidence="1">
    <location>
        <begin position="1"/>
        <end position="115"/>
    </location>
</feature>
<dbReference type="AlphaFoldDB" id="A0A9Q0J0Q8"/>
<protein>
    <recommendedName>
        <fullName evidence="4">Serine-rich protein-like protein</fullName>
    </recommendedName>
</protein>
<evidence type="ECO:0008006" key="4">
    <source>
        <dbReference type="Google" id="ProtNLM"/>
    </source>
</evidence>
<reference evidence="2" key="2">
    <citation type="journal article" date="2023" name="Plants (Basel)">
        <title>Annotation of the Turnera subulata (Passifloraceae) Draft Genome Reveals the S-Locus Evolved after the Divergence of Turneroideae from Passifloroideae in a Stepwise Manner.</title>
        <authorList>
            <person name="Henning P.M."/>
            <person name="Roalson E.H."/>
            <person name="Mir W."/>
            <person name="McCubbin A.G."/>
            <person name="Shore J.S."/>
        </authorList>
    </citation>
    <scope>NUCLEOTIDE SEQUENCE</scope>
    <source>
        <strain evidence="2">F60SS</strain>
    </source>
</reference>
<evidence type="ECO:0000256" key="1">
    <source>
        <dbReference type="SAM" id="MobiDB-lite"/>
    </source>
</evidence>
<dbReference type="Proteomes" id="UP001141552">
    <property type="component" value="Unassembled WGS sequence"/>
</dbReference>
<keyword evidence="3" id="KW-1185">Reference proteome</keyword>
<dbReference type="OrthoDB" id="1079266at2759"/>
<dbReference type="EMBL" id="JAKUCV010007292">
    <property type="protein sequence ID" value="KAJ4824024.1"/>
    <property type="molecule type" value="Genomic_DNA"/>
</dbReference>
<reference evidence="2" key="1">
    <citation type="submission" date="2022-02" db="EMBL/GenBank/DDBJ databases">
        <authorList>
            <person name="Henning P.M."/>
            <person name="McCubbin A.G."/>
            <person name="Shore J.S."/>
        </authorList>
    </citation>
    <scope>NUCLEOTIDE SEQUENCE</scope>
    <source>
        <strain evidence="2">F60SS</strain>
        <tissue evidence="2">Leaves</tissue>
    </source>
</reference>
<organism evidence="2 3">
    <name type="scientific">Turnera subulata</name>
    <dbReference type="NCBI Taxonomy" id="218843"/>
    <lineage>
        <taxon>Eukaryota</taxon>
        <taxon>Viridiplantae</taxon>
        <taxon>Streptophyta</taxon>
        <taxon>Embryophyta</taxon>
        <taxon>Tracheophyta</taxon>
        <taxon>Spermatophyta</taxon>
        <taxon>Magnoliopsida</taxon>
        <taxon>eudicotyledons</taxon>
        <taxon>Gunneridae</taxon>
        <taxon>Pentapetalae</taxon>
        <taxon>rosids</taxon>
        <taxon>fabids</taxon>
        <taxon>Malpighiales</taxon>
        <taxon>Passifloraceae</taxon>
        <taxon>Turnera</taxon>
    </lineage>
</organism>
<proteinExistence type="predicted"/>
<feature type="compositionally biased region" description="Polar residues" evidence="1">
    <location>
        <begin position="1"/>
        <end position="19"/>
    </location>
</feature>
<evidence type="ECO:0000313" key="3">
    <source>
        <dbReference type="Proteomes" id="UP001141552"/>
    </source>
</evidence>
<sequence>MASTANSNAPPLSCCTTGHLSPHPSIPMSPSAISPSRTASATFLSRAASFPPPSTRLTPPSPPQLSPTGSNNKDPKRTCSCSPTNHPGSFRCGFHRSSAPQTPKKSSKENVSPMSSVRPALDLRKLAMTNSAARLVGGSAAGGAELVKKAYSSLMISPSLRHLRRRANFQPRHSCLSVVSN</sequence>
<name>A0A9Q0J0Q8_9ROSI</name>
<feature type="compositionally biased region" description="Pro residues" evidence="1">
    <location>
        <begin position="50"/>
        <end position="65"/>
    </location>
</feature>
<gene>
    <name evidence="2" type="ORF">Tsubulata_008822</name>
</gene>